<comment type="similarity">
    <text evidence="1">Belongs to the BicC family.</text>
</comment>
<dbReference type="Gene3D" id="3.30.1370.10">
    <property type="entry name" value="K Homology domain, type 1"/>
    <property type="match status" value="1"/>
</dbReference>
<dbReference type="SMART" id="SM00322">
    <property type="entry name" value="KH"/>
    <property type="match status" value="2"/>
</dbReference>
<dbReference type="Gene3D" id="3.30.310.270">
    <property type="match status" value="1"/>
</dbReference>
<name>F6PY90_CIOIN</name>
<dbReference type="CDD" id="cd22421">
    <property type="entry name" value="KH-I_BICC1_rpt2"/>
    <property type="match status" value="1"/>
</dbReference>
<dbReference type="GO" id="GO:0003723">
    <property type="term" value="F:RNA binding"/>
    <property type="evidence" value="ECO:0007669"/>
    <property type="project" value="UniProtKB-UniRule"/>
</dbReference>
<sequence>MVMQVLDTKCTRVTLKMDVSHTEHSHVIGKGGNNIKRVMEETGCHIHFPDSNRNSSAEKSNQVSIAGQPMGVEVARSKIRDLLPIIINFDISLSGALPDPNSPPIQQIVLTYNISVQFKQRAKVYCTTCTIRGSNDNVSGLIEGANKLMRHLTGGVVPVSSQIEVAPQQHLYMLGKDAANVKDIMHKTGAQIRFPDPNSLPKKSTIFITGSIEAVVMSRGRLMGCLPLVLMFDMKQDESQSATEEAIKNSQLMELLDVFISIKMKPKQPSKSVIVKSVERNIHKMFEARRQLLNLPSTGLQPSPPVSPQPIQIQQAPAVTSTPLIRLTHAPSSHVQPQYIGILQPNMTLVNGAMSPISRTGTPNVPPMMQSWSHNRMPSPAQSPYPMTQQATVAAIQAQQQQHMMLQAQLTAQQQLTAAVIASANASRASSVAGSPPTLQHRQESSERLASPNAMNMQVARQFIKENLSASHDVNPPYSGFEQPNQYTRDGGGVDVHQQDGSPVVVSENWAESEESLPNTTNYYPYENKSAKISSNVRGLQRHILNVQNLREGSLSANNSFNKGNSNSLSLHRHSISTDNITQDEVNTKFQKLKQTRGSSLDVETFSASGHRRNLIPSQTSSPGSDQNVPISGKPDKPSEPSTSDNYVKQVNAARRSPSSSSSSADLHSSLPRMHGSPTRGQYLHPDHANYDRSIDGRSSLSEGVKNAYISAAESNNDDDLRELKKYFQSPAPPPGFEQLAMSSHSTLTDYDYETRRQEAYKAMQHRPVATEIRKPTDTWSGLGFSHSMPVNQLKQEKDKYKLKLTTTYEGEDGQVYEEEKSAEAGYLGMSQQLANSSKGSSALSSWRERNNHNLSHSLHSKVGDLSNAIPKRRQHSTFDPLPKEYMNHSIPPPPHPNDDPTPPPTFRPQRTSNNPPGDSVTRLPGGVIANQPLEAALSLLTDTHLGGQSNCIELHDLLSHLNLEKYSEVFTKQEVDLQTFLTLTESDLTELGITIFGPKKKILMAIEELKKNRNILYANNINPNSVERGVARQPAPEVLPNNSRKQVLDNLLQNCGNRDSTHLRGNQANMLSNSRLVHHTKGIVSQSGRW</sequence>
<evidence type="ECO:0000256" key="4">
    <source>
        <dbReference type="SAM" id="MobiDB-lite"/>
    </source>
</evidence>
<feature type="compositionally biased region" description="Polar residues" evidence="4">
    <location>
        <begin position="616"/>
        <end position="630"/>
    </location>
</feature>
<keyword evidence="7" id="KW-1185">Reference proteome</keyword>
<dbReference type="InterPro" id="IPR004088">
    <property type="entry name" value="KH_dom_type_1"/>
</dbReference>
<feature type="region of interest" description="Disordered" evidence="4">
    <location>
        <begin position="470"/>
        <end position="500"/>
    </location>
</feature>
<dbReference type="Gene3D" id="1.10.150.50">
    <property type="entry name" value="Transcription Factor, Ets-1"/>
    <property type="match status" value="1"/>
</dbReference>
<dbReference type="OMA" id="SNCIELH"/>
<dbReference type="InterPro" id="IPR004087">
    <property type="entry name" value="KH_dom"/>
</dbReference>
<evidence type="ECO:0000256" key="1">
    <source>
        <dbReference type="ARBA" id="ARBA00007662"/>
    </source>
</evidence>
<reference evidence="6" key="2">
    <citation type="journal article" date="2008" name="Genome Biol.">
        <title>Improved genome assembly and evidence-based global gene model set for the chordate Ciona intestinalis: new insight into intron and operon populations.</title>
        <authorList>
            <person name="Satou Y."/>
            <person name="Mineta K."/>
            <person name="Ogasawara M."/>
            <person name="Sasakura Y."/>
            <person name="Shoguchi E."/>
            <person name="Ueno K."/>
            <person name="Yamada L."/>
            <person name="Matsumoto J."/>
            <person name="Wasserscheid J."/>
            <person name="Dewar K."/>
            <person name="Wiley G.B."/>
            <person name="Macmil S.L."/>
            <person name="Roe B.A."/>
            <person name="Zeller R.W."/>
            <person name="Hastings K.E."/>
            <person name="Lemaire P."/>
            <person name="Lindquist E."/>
            <person name="Endo T."/>
            <person name="Hotta K."/>
            <person name="Inaba K."/>
        </authorList>
    </citation>
    <scope>NUCLEOTIDE SEQUENCE [LARGE SCALE GENOMIC DNA]</scope>
    <source>
        <strain evidence="6">wild type</strain>
    </source>
</reference>
<dbReference type="Ensembl" id="ENSCINT00000025258.2">
    <property type="protein sequence ID" value="ENSCINP00000025012.2"/>
    <property type="gene ID" value="ENSCING00000013667.2"/>
</dbReference>
<reference evidence="6" key="3">
    <citation type="submission" date="2025-08" db="UniProtKB">
        <authorList>
            <consortium name="Ensembl"/>
        </authorList>
    </citation>
    <scope>IDENTIFICATION</scope>
</reference>
<dbReference type="SUPFAM" id="SSF47769">
    <property type="entry name" value="SAM/Pointed domain"/>
    <property type="match status" value="1"/>
</dbReference>
<dbReference type="PANTHER" id="PTHR10627:SF69">
    <property type="entry name" value="PROTEIN BICAUDAL C"/>
    <property type="match status" value="1"/>
</dbReference>
<reference evidence="7" key="1">
    <citation type="journal article" date="2002" name="Science">
        <title>The draft genome of Ciona intestinalis: insights into chordate and vertebrate origins.</title>
        <authorList>
            <person name="Dehal P."/>
            <person name="Satou Y."/>
            <person name="Campbell R.K."/>
            <person name="Chapman J."/>
            <person name="Degnan B."/>
            <person name="De Tomaso A."/>
            <person name="Davidson B."/>
            <person name="Di Gregorio A."/>
            <person name="Gelpke M."/>
            <person name="Goodstein D.M."/>
            <person name="Harafuji N."/>
            <person name="Hastings K.E."/>
            <person name="Ho I."/>
            <person name="Hotta K."/>
            <person name="Huang W."/>
            <person name="Kawashima T."/>
            <person name="Lemaire P."/>
            <person name="Martinez D."/>
            <person name="Meinertzhagen I.A."/>
            <person name="Necula S."/>
            <person name="Nonaka M."/>
            <person name="Putnam N."/>
            <person name="Rash S."/>
            <person name="Saiga H."/>
            <person name="Satake M."/>
            <person name="Terry A."/>
            <person name="Yamada L."/>
            <person name="Wang H.G."/>
            <person name="Awazu S."/>
            <person name="Azumi K."/>
            <person name="Boore J."/>
            <person name="Branno M."/>
            <person name="Chin-Bow S."/>
            <person name="DeSantis R."/>
            <person name="Doyle S."/>
            <person name="Francino P."/>
            <person name="Keys D.N."/>
            <person name="Haga S."/>
            <person name="Hayashi H."/>
            <person name="Hino K."/>
            <person name="Imai K.S."/>
            <person name="Inaba K."/>
            <person name="Kano S."/>
            <person name="Kobayashi K."/>
            <person name="Kobayashi M."/>
            <person name="Lee B.I."/>
            <person name="Makabe K.W."/>
            <person name="Manohar C."/>
            <person name="Matassi G."/>
            <person name="Medina M."/>
            <person name="Mochizuki Y."/>
            <person name="Mount S."/>
            <person name="Morishita T."/>
            <person name="Miura S."/>
            <person name="Nakayama A."/>
            <person name="Nishizaka S."/>
            <person name="Nomoto H."/>
            <person name="Ohta F."/>
            <person name="Oishi K."/>
            <person name="Rigoutsos I."/>
            <person name="Sano M."/>
            <person name="Sasaki A."/>
            <person name="Sasakura Y."/>
            <person name="Shoguchi E."/>
            <person name="Shin-i T."/>
            <person name="Spagnuolo A."/>
            <person name="Stainier D."/>
            <person name="Suzuki M.M."/>
            <person name="Tassy O."/>
            <person name="Takatori N."/>
            <person name="Tokuoka M."/>
            <person name="Yagi K."/>
            <person name="Yoshizaki F."/>
            <person name="Wada S."/>
            <person name="Zhang C."/>
            <person name="Hyatt P.D."/>
            <person name="Larimer F."/>
            <person name="Detter C."/>
            <person name="Doggett N."/>
            <person name="Glavina T."/>
            <person name="Hawkins T."/>
            <person name="Richardson P."/>
            <person name="Lucas S."/>
            <person name="Kohara Y."/>
            <person name="Levine M."/>
            <person name="Satoh N."/>
            <person name="Rokhsar D.S."/>
        </authorList>
    </citation>
    <scope>NUCLEOTIDE SEQUENCE [LARGE SCALE GENOMIC DNA]</scope>
</reference>
<dbReference type="InterPro" id="IPR047553">
    <property type="entry name" value="BICC1_KH-I_rpt3"/>
</dbReference>
<dbReference type="InterPro" id="IPR054727">
    <property type="entry name" value="BICC1_KH"/>
</dbReference>
<dbReference type="GeneTree" id="ENSGT00940000169857"/>
<evidence type="ECO:0000313" key="7">
    <source>
        <dbReference type="Proteomes" id="UP000008144"/>
    </source>
</evidence>
<keyword evidence="2" id="KW-0677">Repeat</keyword>
<accession>F6PY90</accession>
<evidence type="ECO:0000313" key="6">
    <source>
        <dbReference type="Ensembl" id="ENSCINP00000025012.2"/>
    </source>
</evidence>
<feature type="compositionally biased region" description="Polar residues" evidence="4">
    <location>
        <begin position="640"/>
        <end position="649"/>
    </location>
</feature>
<dbReference type="HOGENOM" id="CLU_008040_0_0_1"/>
<dbReference type="PROSITE" id="PS50105">
    <property type="entry name" value="SAM_DOMAIN"/>
    <property type="match status" value="1"/>
</dbReference>
<dbReference type="InterPro" id="IPR001660">
    <property type="entry name" value="SAM"/>
</dbReference>
<feature type="region of interest" description="Disordered" evidence="4">
    <location>
        <begin position="876"/>
        <end position="925"/>
    </location>
</feature>
<evidence type="ECO:0000256" key="2">
    <source>
        <dbReference type="ARBA" id="ARBA00022737"/>
    </source>
</evidence>
<dbReference type="Pfam" id="PF00536">
    <property type="entry name" value="SAM_1"/>
    <property type="match status" value="1"/>
</dbReference>
<feature type="compositionally biased region" description="Basic and acidic residues" evidence="4">
    <location>
        <begin position="685"/>
        <end position="696"/>
    </location>
</feature>
<dbReference type="InterPro" id="IPR047554">
    <property type="entry name" value="BICC1_KH-I_rpt2"/>
</dbReference>
<dbReference type="EMBL" id="EAAA01000207">
    <property type="status" value="NOT_ANNOTATED_CDS"/>
    <property type="molecule type" value="Genomic_DNA"/>
</dbReference>
<evidence type="ECO:0000259" key="5">
    <source>
        <dbReference type="PROSITE" id="PS50105"/>
    </source>
</evidence>
<dbReference type="Pfam" id="PF00013">
    <property type="entry name" value="KH_1"/>
    <property type="match status" value="2"/>
</dbReference>
<dbReference type="CDD" id="cd22422">
    <property type="entry name" value="KH-I_BICC1_rpt3"/>
    <property type="match status" value="1"/>
</dbReference>
<dbReference type="InterPro" id="IPR013761">
    <property type="entry name" value="SAM/pointed_sf"/>
</dbReference>
<dbReference type="AlphaFoldDB" id="F6PY90"/>
<feature type="region of interest" description="Disordered" evidence="4">
    <location>
        <begin position="507"/>
        <end position="526"/>
    </location>
</feature>
<dbReference type="STRING" id="7719.ENSCINP00000025012"/>
<dbReference type="PANTHER" id="PTHR10627">
    <property type="entry name" value="SCP160"/>
    <property type="match status" value="1"/>
</dbReference>
<dbReference type="Pfam" id="PF22985">
    <property type="entry name" value="KH_BICC1"/>
    <property type="match status" value="2"/>
</dbReference>
<dbReference type="GO" id="GO:0005737">
    <property type="term" value="C:cytoplasm"/>
    <property type="evidence" value="ECO:0000318"/>
    <property type="project" value="GO_Central"/>
</dbReference>
<evidence type="ECO:0000256" key="3">
    <source>
        <dbReference type="PROSITE-ProRule" id="PRU00117"/>
    </source>
</evidence>
<feature type="domain" description="SAM" evidence="5">
    <location>
        <begin position="954"/>
        <end position="1013"/>
    </location>
</feature>
<keyword evidence="3" id="KW-0694">RNA-binding</keyword>
<feature type="region of interest" description="Disordered" evidence="4">
    <location>
        <begin position="592"/>
        <end position="697"/>
    </location>
</feature>
<feature type="region of interest" description="Disordered" evidence="4">
    <location>
        <begin position="428"/>
        <end position="452"/>
    </location>
</feature>
<feature type="compositionally biased region" description="Pro residues" evidence="4">
    <location>
        <begin position="891"/>
        <end position="907"/>
    </location>
</feature>
<reference evidence="6" key="4">
    <citation type="submission" date="2025-09" db="UniProtKB">
        <authorList>
            <consortium name="Ensembl"/>
        </authorList>
    </citation>
    <scope>IDENTIFICATION</scope>
</reference>
<proteinExistence type="inferred from homology"/>
<dbReference type="SUPFAM" id="SSF54791">
    <property type="entry name" value="Eukaryotic type KH-domain (KH-domain type I)"/>
    <property type="match status" value="2"/>
</dbReference>
<feature type="compositionally biased region" description="Low complexity" evidence="4">
    <location>
        <begin position="653"/>
        <end position="673"/>
    </location>
</feature>
<protein>
    <recommendedName>
        <fullName evidence="5">SAM domain-containing protein</fullName>
    </recommendedName>
</protein>
<dbReference type="PROSITE" id="PS50084">
    <property type="entry name" value="KH_TYPE_1"/>
    <property type="match status" value="2"/>
</dbReference>
<organism evidence="6 7">
    <name type="scientific">Ciona intestinalis</name>
    <name type="common">Transparent sea squirt</name>
    <name type="synonym">Ascidia intestinalis</name>
    <dbReference type="NCBI Taxonomy" id="7719"/>
    <lineage>
        <taxon>Eukaryota</taxon>
        <taxon>Metazoa</taxon>
        <taxon>Chordata</taxon>
        <taxon>Tunicata</taxon>
        <taxon>Ascidiacea</taxon>
        <taxon>Phlebobranchia</taxon>
        <taxon>Cionidae</taxon>
        <taxon>Ciona</taxon>
    </lineage>
</organism>
<dbReference type="InterPro" id="IPR036612">
    <property type="entry name" value="KH_dom_type_1_sf"/>
</dbReference>
<dbReference type="SMART" id="SM00454">
    <property type="entry name" value="SAM"/>
    <property type="match status" value="1"/>
</dbReference>
<dbReference type="InParanoid" id="F6PY90"/>
<dbReference type="Proteomes" id="UP000008144">
    <property type="component" value="Chromosome 1"/>
</dbReference>